<organism evidence="2 3">
    <name type="scientific">Butyricimonas virosa</name>
    <dbReference type="NCBI Taxonomy" id="544645"/>
    <lineage>
        <taxon>Bacteria</taxon>
        <taxon>Pseudomonadati</taxon>
        <taxon>Bacteroidota</taxon>
        <taxon>Bacteroidia</taxon>
        <taxon>Bacteroidales</taxon>
        <taxon>Odoribacteraceae</taxon>
        <taxon>Butyricimonas</taxon>
    </lineage>
</organism>
<dbReference type="PROSITE" id="PS51257">
    <property type="entry name" value="PROKAR_LIPOPROTEIN"/>
    <property type="match status" value="1"/>
</dbReference>
<evidence type="ECO:0000256" key="1">
    <source>
        <dbReference type="SAM" id="SignalP"/>
    </source>
</evidence>
<dbReference type="Proteomes" id="UP000283589">
    <property type="component" value="Unassembled WGS sequence"/>
</dbReference>
<comment type="caution">
    <text evidence="2">The sequence shown here is derived from an EMBL/GenBank/DDBJ whole genome shotgun (WGS) entry which is preliminary data.</text>
</comment>
<gene>
    <name evidence="2" type="ORF">DWW18_12745</name>
</gene>
<sequence>MKNVILLISMFACVLAMSCHDITVGYLSTENAGYDPDTLEVKRVLTPDSTLNPRFEELVNSYAAQNLYAMWGYASPEEFVIGVYGVDQWDYNDDHTRVKLQIPWLSTKIQGVNGTQQIFIQIKDIKSTDGGSPETIAEFLTVRGDGMFKLPLGISSIPAGRYVISLNVYNEGYSKDLDDVFTIIVK</sequence>
<keyword evidence="1" id="KW-0732">Signal</keyword>
<dbReference type="RefSeq" id="WP_118260838.1">
    <property type="nucleotide sequence ID" value="NZ_CALBWO010000006.1"/>
</dbReference>
<evidence type="ECO:0008006" key="4">
    <source>
        <dbReference type="Google" id="ProtNLM"/>
    </source>
</evidence>
<proteinExistence type="predicted"/>
<name>A0A412WYK8_9BACT</name>
<evidence type="ECO:0000313" key="2">
    <source>
        <dbReference type="EMBL" id="RGV32819.1"/>
    </source>
</evidence>
<dbReference type="EMBL" id="QRZA01000017">
    <property type="protein sequence ID" value="RGV32819.1"/>
    <property type="molecule type" value="Genomic_DNA"/>
</dbReference>
<protein>
    <recommendedName>
        <fullName evidence="4">DUF5034 domain-containing protein</fullName>
    </recommendedName>
</protein>
<evidence type="ECO:0000313" key="3">
    <source>
        <dbReference type="Proteomes" id="UP000283589"/>
    </source>
</evidence>
<accession>A0A412WYK8</accession>
<dbReference type="AlphaFoldDB" id="A0A412WYK8"/>
<reference evidence="2 3" key="1">
    <citation type="submission" date="2018-08" db="EMBL/GenBank/DDBJ databases">
        <title>A genome reference for cultivated species of the human gut microbiota.</title>
        <authorList>
            <person name="Zou Y."/>
            <person name="Xue W."/>
            <person name="Luo G."/>
        </authorList>
    </citation>
    <scope>NUCLEOTIDE SEQUENCE [LARGE SCALE GENOMIC DNA]</scope>
    <source>
        <strain evidence="2 3">AF14-49</strain>
    </source>
</reference>
<feature type="chain" id="PRO_5019098305" description="DUF5034 domain-containing protein" evidence="1">
    <location>
        <begin position="22"/>
        <end position="186"/>
    </location>
</feature>
<feature type="signal peptide" evidence="1">
    <location>
        <begin position="1"/>
        <end position="21"/>
    </location>
</feature>